<dbReference type="InterPro" id="IPR022272">
    <property type="entry name" value="Lipocalin_CS"/>
</dbReference>
<dbReference type="EMBL" id="CP002480">
    <property type="protein sequence ID" value="ADW67852.1"/>
    <property type="molecule type" value="Genomic_DNA"/>
</dbReference>
<feature type="domain" description="Lipocalin/cytosolic fatty-acid binding" evidence="3">
    <location>
        <begin position="29"/>
        <end position="169"/>
    </location>
</feature>
<organism evidence="5">
    <name type="scientific">Granulicella tundricola (strain ATCC BAA-1859 / DSM 23138 / MP5ACTX9)</name>
    <dbReference type="NCBI Taxonomy" id="1198114"/>
    <lineage>
        <taxon>Bacteria</taxon>
        <taxon>Pseudomonadati</taxon>
        <taxon>Acidobacteriota</taxon>
        <taxon>Terriglobia</taxon>
        <taxon>Terriglobales</taxon>
        <taxon>Acidobacteriaceae</taxon>
        <taxon>Granulicella</taxon>
    </lineage>
</organism>
<evidence type="ECO:0000256" key="2">
    <source>
        <dbReference type="PIRNR" id="PIRNR036893"/>
    </source>
</evidence>
<dbReference type="Proteomes" id="UP000000343">
    <property type="component" value="Chromosome"/>
</dbReference>
<dbReference type="PaxDb" id="1198114-AciX9_0783"/>
<dbReference type="GO" id="GO:0006950">
    <property type="term" value="P:response to stress"/>
    <property type="evidence" value="ECO:0007669"/>
    <property type="project" value="UniProtKB-ARBA"/>
</dbReference>
<dbReference type="KEGG" id="acm:AciX9_0783"/>
<dbReference type="PROSITE" id="PS00213">
    <property type="entry name" value="LIPOCALIN"/>
    <property type="match status" value="1"/>
</dbReference>
<comment type="similarity">
    <text evidence="1 2">Belongs to the calycin superfamily. Lipocalin family.</text>
</comment>
<dbReference type="HOGENOM" id="CLU_068449_3_1_0"/>
<evidence type="ECO:0000313" key="5">
    <source>
        <dbReference type="Proteomes" id="UP000000343"/>
    </source>
</evidence>
<protein>
    <submittedName>
        <fullName evidence="4">Lipocalin family protein</fullName>
    </submittedName>
</protein>
<dbReference type="SUPFAM" id="SSF50814">
    <property type="entry name" value="Lipocalins"/>
    <property type="match status" value="1"/>
</dbReference>
<dbReference type="RefSeq" id="WP_013579178.1">
    <property type="nucleotide sequence ID" value="NC_015064.1"/>
</dbReference>
<dbReference type="AlphaFoldDB" id="E8X0I8"/>
<evidence type="ECO:0000256" key="1">
    <source>
        <dbReference type="ARBA" id="ARBA00006889"/>
    </source>
</evidence>
<dbReference type="PIRSF" id="PIRSF036893">
    <property type="entry name" value="Lipocalin_ApoD"/>
    <property type="match status" value="1"/>
</dbReference>
<evidence type="ECO:0000259" key="3">
    <source>
        <dbReference type="Pfam" id="PF08212"/>
    </source>
</evidence>
<dbReference type="Gene3D" id="2.40.128.20">
    <property type="match status" value="1"/>
</dbReference>
<dbReference type="Pfam" id="PF08212">
    <property type="entry name" value="Lipocalin_2"/>
    <property type="match status" value="1"/>
</dbReference>
<proteinExistence type="inferred from homology"/>
<dbReference type="InterPro" id="IPR000566">
    <property type="entry name" value="Lipocln_cytosolic_FA-bd_dom"/>
</dbReference>
<reference evidence="5" key="1">
    <citation type="submission" date="2011-01" db="EMBL/GenBank/DDBJ databases">
        <title>Complete sequence of chromosome of Acidobacterium sp. MP5ACTX9.</title>
        <authorList>
            <consortium name="US DOE Joint Genome Institute"/>
            <person name="Lucas S."/>
            <person name="Copeland A."/>
            <person name="Lapidus A."/>
            <person name="Cheng J.-F."/>
            <person name="Goodwin L."/>
            <person name="Pitluck S."/>
            <person name="Teshima H."/>
            <person name="Detter J.C."/>
            <person name="Han C."/>
            <person name="Tapia R."/>
            <person name="Land M."/>
            <person name="Hauser L."/>
            <person name="Kyrpides N."/>
            <person name="Ivanova N."/>
            <person name="Ovchinnikova G."/>
            <person name="Pagani I."/>
            <person name="Rawat S.R."/>
            <person name="Mannisto M."/>
            <person name="Haggblom M.M."/>
            <person name="Woyke T."/>
        </authorList>
    </citation>
    <scope>NUCLEOTIDE SEQUENCE [LARGE SCALE GENOMIC DNA]</scope>
    <source>
        <strain evidence="5">MP5ACTX9</strain>
    </source>
</reference>
<name>E8X0I8_GRATM</name>
<evidence type="ECO:0000313" key="4">
    <source>
        <dbReference type="EMBL" id="ADW67852.1"/>
    </source>
</evidence>
<gene>
    <name evidence="4" type="ordered locus">AciX9_0783</name>
</gene>
<dbReference type="CDD" id="cd19438">
    <property type="entry name" value="lipocalin_Blc-like"/>
    <property type="match status" value="1"/>
</dbReference>
<dbReference type="InterPro" id="IPR047202">
    <property type="entry name" value="Lipocalin_Blc-like_dom"/>
</dbReference>
<dbReference type="eggNOG" id="COG3040">
    <property type="taxonomic scope" value="Bacteria"/>
</dbReference>
<sequence length="187" mass="20611">MMRIVAGLVLGAFAAVGARGQSVIPLQKLDLKKFTGTWYEVALLPDKKQKTCVADAVVLFSEKNKPRQFELVNSCLMKNGFSNVRNGDGKQDKQEDGKLKVIYLWPFSVKHWVLAADPDYQWALVGTPNHKNLYVLTKDKTPSDALMAELKAKASAQGFDVGKLIMMPQKRPPTMTTGENSGTSAKP</sequence>
<dbReference type="PANTHER" id="PTHR10612">
    <property type="entry name" value="APOLIPOPROTEIN D"/>
    <property type="match status" value="1"/>
</dbReference>
<dbReference type="OrthoDB" id="9793905at2"/>
<keyword evidence="5" id="KW-1185">Reference proteome</keyword>
<dbReference type="STRING" id="1198114.AciX9_0783"/>
<dbReference type="InterPro" id="IPR022271">
    <property type="entry name" value="Lipocalin_ApoD"/>
</dbReference>
<accession>E8X0I8</accession>
<dbReference type="PANTHER" id="PTHR10612:SF34">
    <property type="entry name" value="APOLIPOPROTEIN D"/>
    <property type="match status" value="1"/>
</dbReference>
<dbReference type="InterPro" id="IPR012674">
    <property type="entry name" value="Calycin"/>
</dbReference>